<dbReference type="GO" id="GO:0000981">
    <property type="term" value="F:DNA-binding transcription factor activity, RNA polymerase II-specific"/>
    <property type="evidence" value="ECO:0007669"/>
    <property type="project" value="InterPro"/>
</dbReference>
<comment type="subcellular location">
    <subcellularLocation>
        <location evidence="1">Nucleus</location>
    </subcellularLocation>
</comment>
<feature type="compositionally biased region" description="Polar residues" evidence="6">
    <location>
        <begin position="1"/>
        <end position="16"/>
    </location>
</feature>
<gene>
    <name evidence="7" type="ORF">RirG_113390</name>
</gene>
<dbReference type="GO" id="GO:0005634">
    <property type="term" value="C:nucleus"/>
    <property type="evidence" value="ECO:0007669"/>
    <property type="project" value="UniProtKB-SubCell"/>
</dbReference>
<evidence type="ECO:0000256" key="2">
    <source>
        <dbReference type="ARBA" id="ARBA00022723"/>
    </source>
</evidence>
<feature type="region of interest" description="Disordered" evidence="6">
    <location>
        <begin position="1"/>
        <end position="27"/>
    </location>
</feature>
<dbReference type="GO" id="GO:0008270">
    <property type="term" value="F:zinc ion binding"/>
    <property type="evidence" value="ECO:0007669"/>
    <property type="project" value="InterPro"/>
</dbReference>
<evidence type="ECO:0000256" key="3">
    <source>
        <dbReference type="ARBA" id="ARBA00023125"/>
    </source>
</evidence>
<protein>
    <recommendedName>
        <fullName evidence="9">Zn(2)-C6 fungal-type domain-containing protein</fullName>
    </recommendedName>
</protein>
<keyword evidence="3" id="KW-0238">DNA-binding</keyword>
<evidence type="ECO:0008006" key="9">
    <source>
        <dbReference type="Google" id="ProtNLM"/>
    </source>
</evidence>
<dbReference type="InterPro" id="IPR050987">
    <property type="entry name" value="AtrR-like"/>
</dbReference>
<dbReference type="Gene3D" id="4.10.240.10">
    <property type="entry name" value="Zn(2)-C6 fungal-type DNA-binding domain"/>
    <property type="match status" value="1"/>
</dbReference>
<proteinExistence type="predicted"/>
<dbReference type="PANTHER" id="PTHR46910:SF3">
    <property type="entry name" value="HALOTOLERANCE PROTEIN 9-RELATED"/>
    <property type="match status" value="1"/>
</dbReference>
<dbReference type="HOGENOM" id="CLU_837139_0_0_1"/>
<comment type="caution">
    <text evidence="7">The sequence shown here is derived from an EMBL/GenBank/DDBJ whole genome shotgun (WGS) entry which is preliminary data.</text>
</comment>
<dbReference type="SUPFAM" id="SSF57701">
    <property type="entry name" value="Zn2/Cys6 DNA-binding domain"/>
    <property type="match status" value="1"/>
</dbReference>
<organism evidence="7 8">
    <name type="scientific">Rhizophagus irregularis (strain DAOM 197198w)</name>
    <name type="common">Glomus intraradices</name>
    <dbReference type="NCBI Taxonomy" id="1432141"/>
    <lineage>
        <taxon>Eukaryota</taxon>
        <taxon>Fungi</taxon>
        <taxon>Fungi incertae sedis</taxon>
        <taxon>Mucoromycota</taxon>
        <taxon>Glomeromycotina</taxon>
        <taxon>Glomeromycetes</taxon>
        <taxon>Glomerales</taxon>
        <taxon>Glomeraceae</taxon>
        <taxon>Rhizophagus</taxon>
    </lineage>
</organism>
<evidence type="ECO:0000256" key="1">
    <source>
        <dbReference type="ARBA" id="ARBA00004123"/>
    </source>
</evidence>
<dbReference type="GO" id="GO:0003677">
    <property type="term" value="F:DNA binding"/>
    <property type="evidence" value="ECO:0007669"/>
    <property type="project" value="UniProtKB-KW"/>
</dbReference>
<dbReference type="PANTHER" id="PTHR46910">
    <property type="entry name" value="TRANSCRIPTION FACTOR PDR1"/>
    <property type="match status" value="1"/>
</dbReference>
<dbReference type="AlphaFoldDB" id="A0A015ML13"/>
<feature type="coiled-coil region" evidence="5">
    <location>
        <begin position="66"/>
        <end position="123"/>
    </location>
</feature>
<evidence type="ECO:0000313" key="8">
    <source>
        <dbReference type="Proteomes" id="UP000022910"/>
    </source>
</evidence>
<evidence type="ECO:0000256" key="6">
    <source>
        <dbReference type="SAM" id="MobiDB-lite"/>
    </source>
</evidence>
<dbReference type="CDD" id="cd00067">
    <property type="entry name" value="GAL4"/>
    <property type="match status" value="1"/>
</dbReference>
<keyword evidence="4" id="KW-0539">Nucleus</keyword>
<dbReference type="InterPro" id="IPR036864">
    <property type="entry name" value="Zn2-C6_fun-type_DNA-bd_sf"/>
</dbReference>
<evidence type="ECO:0000256" key="5">
    <source>
        <dbReference type="SAM" id="Coils"/>
    </source>
</evidence>
<dbReference type="OrthoDB" id="39175at2759"/>
<keyword evidence="5" id="KW-0175">Coiled coil</keyword>
<evidence type="ECO:0000313" key="7">
    <source>
        <dbReference type="EMBL" id="EXX67543.1"/>
    </source>
</evidence>
<name>A0A015ML13_RHIIW</name>
<dbReference type="Proteomes" id="UP000022910">
    <property type="component" value="Unassembled WGS sequence"/>
</dbReference>
<accession>A0A015ML13</accession>
<keyword evidence="8" id="KW-1185">Reference proteome</keyword>
<reference evidence="7 8" key="1">
    <citation type="submission" date="2014-02" db="EMBL/GenBank/DDBJ databases">
        <title>Single nucleus genome sequencing reveals high similarity among nuclei of an endomycorrhizal fungus.</title>
        <authorList>
            <person name="Lin K."/>
            <person name="Geurts R."/>
            <person name="Zhang Z."/>
            <person name="Limpens E."/>
            <person name="Saunders D.G."/>
            <person name="Mu D."/>
            <person name="Pang E."/>
            <person name="Cao H."/>
            <person name="Cha H."/>
            <person name="Lin T."/>
            <person name="Zhou Q."/>
            <person name="Shang Y."/>
            <person name="Li Y."/>
            <person name="Ivanov S."/>
            <person name="Sharma T."/>
            <person name="Velzen R.V."/>
            <person name="Ruijter N.D."/>
            <person name="Aanen D.K."/>
            <person name="Win J."/>
            <person name="Kamoun S."/>
            <person name="Bisseling T."/>
            <person name="Huang S."/>
        </authorList>
    </citation>
    <scope>NUCLEOTIDE SEQUENCE [LARGE SCALE GENOMIC DNA]</scope>
    <source>
        <strain evidence="8">DAOM197198w</strain>
    </source>
</reference>
<sequence length="332" mass="37377">MASTTHPELSIQTPAANQPVRRQPRGSINRRACQKCRHLKIKCDGDAERNISCSNCDYGTCMYDKSPRKNRQVEKLNSKVESLEKTLMETQDNLKIINENCVKKAEENEILKLEKQVLNLLIDCHNHFVNHPVIFTQLRQVINESRCWYILLQLIQAFLLRLSQNDVNSTNSIIATLKTIAESCINYCNPDDAFNPNASIPQNIIEEMDISNNHLFNTTINTPSVTTGLENLALHSPGSDAGSEMSNLNIPDFKLDITTSPLLAPTQTNIDINSPHLTPPMEEVAYFSGSDYGSSPVQTSSDFPYTQQYLDERFFYYDVDSSYGSNSSNNGQ</sequence>
<dbReference type="EMBL" id="JEMT01017689">
    <property type="protein sequence ID" value="EXX67543.1"/>
    <property type="molecule type" value="Genomic_DNA"/>
</dbReference>
<keyword evidence="2" id="KW-0479">Metal-binding</keyword>
<evidence type="ECO:0000256" key="4">
    <source>
        <dbReference type="ARBA" id="ARBA00023242"/>
    </source>
</evidence>
<dbReference type="InterPro" id="IPR001138">
    <property type="entry name" value="Zn2Cys6_DnaBD"/>
</dbReference>